<reference evidence="10" key="2">
    <citation type="submission" date="2022-03" db="EMBL/GenBank/DDBJ databases">
        <title>Draft title - Genomic analysis of global carrot germplasm unveils the trajectory of domestication and the origin of high carotenoid orange carrot.</title>
        <authorList>
            <person name="Iorizzo M."/>
            <person name="Ellison S."/>
            <person name="Senalik D."/>
            <person name="Macko-Podgorni A."/>
            <person name="Grzebelus D."/>
            <person name="Bostan H."/>
            <person name="Rolling W."/>
            <person name="Curaba J."/>
            <person name="Simon P."/>
        </authorList>
    </citation>
    <scope>NUCLEOTIDE SEQUENCE</scope>
    <source>
        <tissue evidence="10">Leaf</tissue>
    </source>
</reference>
<dbReference type="Pfam" id="PF11891">
    <property type="entry name" value="RETICULATA-like"/>
    <property type="match status" value="1"/>
</dbReference>
<dbReference type="Gramene" id="KZM98649">
    <property type="protein sequence ID" value="KZM98649"/>
    <property type="gene ID" value="DCAR_013989"/>
</dbReference>
<dbReference type="GO" id="GO:0009706">
    <property type="term" value="C:chloroplast inner membrane"/>
    <property type="evidence" value="ECO:0007669"/>
    <property type="project" value="TreeGrafter"/>
</dbReference>
<sequence>MSRTIFQTVPISPIPACNKPLFSPELPLSPSRVSFFRPFRAPIKLRIGRIVVRASSSAPVVDDDAIKGLERCLASDSAASSSSGVLYGPVMKGGQYGAFSGATTLEKSKLDLTQKQTKSSPELAIGGGGGNIGKSINFGGGDGGDDNGDDDDYFDDFDEDDDGDEGGLFRRRMVLPELFDRELIKAVLNEWQKTMIDLPAGIRQACEMGLVSTAQMVKYLAINARPTATRAISRTLPQGLSRGFIGRMIADPAFLHRLLFEQASTFGCSVWWEFKNRKERIKQEWDLALINVLTVTACNAIVVWTLAPCRSYGNTFRFDLQNTLQKLPNNIFEKSYPLREFDMQKRIHSFFYKAAELCMVGLTAGATQGALSNLVASKKEGRLSVTIPSVSTNALGYGAFLGLYANLRYQLLCGFDKAMVQHFDVIGVALVFSTALRLLNTQLGETSRLAWLGVEVDPLALSENRLKAYSRPSEAVDQASSSKWFISKNPIVSGLGLLGIKQGLQSDSVPEGEAPPPKPRRKRVVRKKVSTT</sequence>
<keyword evidence="11" id="KW-1185">Reference proteome</keyword>
<evidence type="ECO:0000256" key="9">
    <source>
        <dbReference type="SAM" id="MobiDB-lite"/>
    </source>
</evidence>
<comment type="similarity">
    <text evidence="2">Belongs to the RETICULATA family.</text>
</comment>
<evidence type="ECO:0000256" key="7">
    <source>
        <dbReference type="ARBA" id="ARBA00022989"/>
    </source>
</evidence>
<organism evidence="10 11">
    <name type="scientific">Daucus carota subsp. sativus</name>
    <name type="common">Carrot</name>
    <dbReference type="NCBI Taxonomy" id="79200"/>
    <lineage>
        <taxon>Eukaryota</taxon>
        <taxon>Viridiplantae</taxon>
        <taxon>Streptophyta</taxon>
        <taxon>Embryophyta</taxon>
        <taxon>Tracheophyta</taxon>
        <taxon>Spermatophyta</taxon>
        <taxon>Magnoliopsida</taxon>
        <taxon>eudicotyledons</taxon>
        <taxon>Gunneridae</taxon>
        <taxon>Pentapetalae</taxon>
        <taxon>asterids</taxon>
        <taxon>campanulids</taxon>
        <taxon>Apiales</taxon>
        <taxon>Apiaceae</taxon>
        <taxon>Apioideae</taxon>
        <taxon>Scandiceae</taxon>
        <taxon>Daucinae</taxon>
        <taxon>Daucus</taxon>
        <taxon>Daucus sect. Daucus</taxon>
    </lineage>
</organism>
<keyword evidence="7" id="KW-1133">Transmembrane helix</keyword>
<keyword evidence="4" id="KW-0934">Plastid</keyword>
<evidence type="ECO:0000256" key="2">
    <source>
        <dbReference type="ARBA" id="ARBA00010793"/>
    </source>
</evidence>
<dbReference type="EMBL" id="CP093346">
    <property type="protein sequence ID" value="WOG97633.1"/>
    <property type="molecule type" value="Genomic_DNA"/>
</dbReference>
<dbReference type="GO" id="GO:0099402">
    <property type="term" value="P:plant organ development"/>
    <property type="evidence" value="ECO:0007669"/>
    <property type="project" value="TreeGrafter"/>
</dbReference>
<feature type="compositionally biased region" description="Acidic residues" evidence="9">
    <location>
        <begin position="143"/>
        <end position="162"/>
    </location>
</feature>
<evidence type="ECO:0000256" key="8">
    <source>
        <dbReference type="ARBA" id="ARBA00023136"/>
    </source>
</evidence>
<gene>
    <name evidence="10" type="ORF">DCAR_0416974</name>
</gene>
<feature type="compositionally biased region" description="Gly residues" evidence="9">
    <location>
        <begin position="125"/>
        <end position="142"/>
    </location>
</feature>
<evidence type="ECO:0000256" key="3">
    <source>
        <dbReference type="ARBA" id="ARBA00022528"/>
    </source>
</evidence>
<evidence type="ECO:0000313" key="10">
    <source>
        <dbReference type="EMBL" id="WOG97633.1"/>
    </source>
</evidence>
<evidence type="ECO:0000256" key="4">
    <source>
        <dbReference type="ARBA" id="ARBA00022640"/>
    </source>
</evidence>
<evidence type="ECO:0000313" key="11">
    <source>
        <dbReference type="Proteomes" id="UP000077755"/>
    </source>
</evidence>
<feature type="region of interest" description="Disordered" evidence="9">
    <location>
        <begin position="111"/>
        <end position="162"/>
    </location>
</feature>
<evidence type="ECO:0000256" key="1">
    <source>
        <dbReference type="ARBA" id="ARBA00004508"/>
    </source>
</evidence>
<accession>A0A165XXZ5</accession>
<protein>
    <submittedName>
        <fullName evidence="10">Uncharacterized protein</fullName>
    </submittedName>
</protein>
<feature type="compositionally biased region" description="Basic residues" evidence="9">
    <location>
        <begin position="518"/>
        <end position="532"/>
    </location>
</feature>
<dbReference type="PANTHER" id="PTHR31038">
    <property type="entry name" value="EXPRESSED PROTEIN-RELATED"/>
    <property type="match status" value="1"/>
</dbReference>
<keyword evidence="6" id="KW-0809">Transit peptide</keyword>
<keyword evidence="8" id="KW-0472">Membrane</keyword>
<comment type="subcellular location">
    <subcellularLocation>
        <location evidence="1">Plastid</location>
        <location evidence="1">Chloroplast membrane</location>
        <topology evidence="1">Multi-pass membrane protein</topology>
    </subcellularLocation>
</comment>
<keyword evidence="3" id="KW-0150">Chloroplast</keyword>
<feature type="region of interest" description="Disordered" evidence="9">
    <location>
        <begin position="506"/>
        <end position="532"/>
    </location>
</feature>
<evidence type="ECO:0000256" key="5">
    <source>
        <dbReference type="ARBA" id="ARBA00022692"/>
    </source>
</evidence>
<proteinExistence type="inferred from homology"/>
<dbReference type="PANTHER" id="PTHR31038:SF2">
    <property type="entry name" value="PROTEIN RETICULATA-RELATED 1, CHLOROPLASTIC"/>
    <property type="match status" value="1"/>
</dbReference>
<dbReference type="OMA" id="QFKINHV"/>
<keyword evidence="5" id="KW-0812">Transmembrane</keyword>
<evidence type="ECO:0000256" key="6">
    <source>
        <dbReference type="ARBA" id="ARBA00022946"/>
    </source>
</evidence>
<reference evidence="10" key="1">
    <citation type="journal article" date="2016" name="Nat. Genet.">
        <title>A high-quality carrot genome assembly provides new insights into carotenoid accumulation and asterid genome evolution.</title>
        <authorList>
            <person name="Iorizzo M."/>
            <person name="Ellison S."/>
            <person name="Senalik D."/>
            <person name="Zeng P."/>
            <person name="Satapoomin P."/>
            <person name="Huang J."/>
            <person name="Bowman M."/>
            <person name="Iovene M."/>
            <person name="Sanseverino W."/>
            <person name="Cavagnaro P."/>
            <person name="Yildiz M."/>
            <person name="Macko-Podgorni A."/>
            <person name="Moranska E."/>
            <person name="Grzebelus E."/>
            <person name="Grzebelus D."/>
            <person name="Ashrafi H."/>
            <person name="Zheng Z."/>
            <person name="Cheng S."/>
            <person name="Spooner D."/>
            <person name="Van Deynze A."/>
            <person name="Simon P."/>
        </authorList>
    </citation>
    <scope>NUCLEOTIDE SEQUENCE</scope>
    <source>
        <tissue evidence="10">Leaf</tissue>
    </source>
</reference>
<dbReference type="Proteomes" id="UP000077755">
    <property type="component" value="Chromosome 4"/>
</dbReference>
<dbReference type="AlphaFoldDB" id="A0A165XXZ5"/>
<dbReference type="InterPro" id="IPR021825">
    <property type="entry name" value="RETICULATA-related"/>
</dbReference>
<dbReference type="KEGG" id="dcr:108218981"/>
<name>A0A165XXZ5_DAUCS</name>
<dbReference type="OrthoDB" id="513951at2759"/>